<feature type="region of interest" description="Disordered" evidence="1">
    <location>
        <begin position="751"/>
        <end position="778"/>
    </location>
</feature>
<feature type="compositionally biased region" description="Polar residues" evidence="1">
    <location>
        <begin position="23"/>
        <end position="33"/>
    </location>
</feature>
<keyword evidence="4" id="KW-1185">Reference proteome</keyword>
<dbReference type="Pfam" id="PF01585">
    <property type="entry name" value="G-patch"/>
    <property type="match status" value="1"/>
</dbReference>
<evidence type="ECO:0000259" key="2">
    <source>
        <dbReference type="PROSITE" id="PS50174"/>
    </source>
</evidence>
<protein>
    <submittedName>
        <fullName evidence="3">Squalene synthetase-like protein</fullName>
    </submittedName>
</protein>
<feature type="compositionally biased region" description="Polar residues" evidence="1">
    <location>
        <begin position="81"/>
        <end position="92"/>
    </location>
</feature>
<feature type="compositionally biased region" description="Basic and acidic residues" evidence="1">
    <location>
        <begin position="69"/>
        <end position="78"/>
    </location>
</feature>
<dbReference type="InterPro" id="IPR001374">
    <property type="entry name" value="R3H_dom"/>
</dbReference>
<dbReference type="PROSITE" id="PS50174">
    <property type="entry name" value="G_PATCH"/>
    <property type="match status" value="1"/>
</dbReference>
<feature type="compositionally biased region" description="Polar residues" evidence="1">
    <location>
        <begin position="152"/>
        <end position="165"/>
    </location>
</feature>
<feature type="domain" description="G-patch" evidence="2">
    <location>
        <begin position="798"/>
        <end position="841"/>
    </location>
</feature>
<feature type="region of interest" description="Disordered" evidence="1">
    <location>
        <begin position="554"/>
        <end position="575"/>
    </location>
</feature>
<evidence type="ECO:0000313" key="4">
    <source>
        <dbReference type="Proteomes" id="UP001309876"/>
    </source>
</evidence>
<proteinExistence type="predicted"/>
<dbReference type="Proteomes" id="UP001309876">
    <property type="component" value="Unassembled WGS sequence"/>
</dbReference>
<gene>
    <name evidence="3" type="primary">SQS1</name>
    <name evidence="3" type="ORF">LTR05_003984</name>
</gene>
<feature type="compositionally biased region" description="Basic and acidic residues" evidence="1">
    <location>
        <begin position="140"/>
        <end position="150"/>
    </location>
</feature>
<dbReference type="SMART" id="SM00443">
    <property type="entry name" value="G_patch"/>
    <property type="match status" value="1"/>
</dbReference>
<dbReference type="InterPro" id="IPR036867">
    <property type="entry name" value="R3H_dom_sf"/>
</dbReference>
<feature type="region of interest" description="Disordered" evidence="1">
    <location>
        <begin position="1"/>
        <end position="305"/>
    </location>
</feature>
<sequence>MGAKQRAQNRGKKAARGSMKGQPMSQKQLNQSILVPELDPASRSRSLQNWSSAAQSSSSGGHHGFSMSEEARNTDRRTAAWGTTSLRTQGISFVSAGPLKREEDAWNTVSEDDSPLKQSDVETTVVRHTQAVPEESSPTTREKEALHEPAADSNTHDAQPVTTHQVDAVPFPTTLAAQSSDSNNAAPAPAPTVVEPPVSPSSESDEEILFAGRSAPSRLPSRKPTPAPPAVVQASKQVEASPGAVSTTKQEQQMPDPAIYQNSIPPSPASDHDDAQDLNGEPPISARTRSKRETDKTFHPSLFSRNEDALMQDYIENMALDDSEEDDEEQVPGSVPIRKSFKKTQTFRMFNGDGLENAKVQTRNRGSTVPIRDVPEHAFDWNSDDLADFDDLSTTDEEVDDVGQVIRHRTRVSGAQYLIIADGADASDAKWMLHGRLTSESAIKEIQIYEEIRQMNIEEDDIDDDDDDSEEEDEEDEEALQDLIDNIESEDDENARIINYTARMTDEQIARALAKQEELGLGSDELMLFDGEAPEEEEMDDVFGANNDFISFNLGKHTSNRGRSKRNKKQRDSFPSAEAFADALDQDPYGAFDVMDFERPSLRPTKKGRKSDFPWDLGDLDEELRDQLVNTWTKDREKKAERKRQREEARLTATLDAADAGDPAIIKTRIRQFLVQDVDELRLSPMEAAVRAAVHRLAKSLKLHSRSEGKEGIGLGRYPVLAKTSRTPQYTFETIWQIDALMNTRKFFPKHMGAGSKKTPRVSGAARPARRGGGGGIMTGATYRDGEIVGASAPEIGVDNKGRAMLEKMGWTAGMGIGAEGNKGSLEHVRHIVKTSKAGLG</sequence>
<feature type="compositionally biased region" description="Basic residues" evidence="1">
    <location>
        <begin position="558"/>
        <end position="569"/>
    </location>
</feature>
<dbReference type="EMBL" id="JAVRRJ010000003">
    <property type="protein sequence ID" value="KAK5086816.1"/>
    <property type="molecule type" value="Genomic_DNA"/>
</dbReference>
<feature type="region of interest" description="Disordered" evidence="1">
    <location>
        <begin position="454"/>
        <end position="478"/>
    </location>
</feature>
<dbReference type="Gene3D" id="3.30.1370.50">
    <property type="entry name" value="R3H-like domain"/>
    <property type="match status" value="1"/>
</dbReference>
<dbReference type="Pfam" id="PF01424">
    <property type="entry name" value="R3H"/>
    <property type="match status" value="1"/>
</dbReference>
<evidence type="ECO:0000256" key="1">
    <source>
        <dbReference type="SAM" id="MobiDB-lite"/>
    </source>
</evidence>
<feature type="compositionally biased region" description="Polar residues" evidence="1">
    <location>
        <begin position="234"/>
        <end position="253"/>
    </location>
</feature>
<feature type="compositionally biased region" description="Low complexity" evidence="1">
    <location>
        <begin position="176"/>
        <end position="202"/>
    </location>
</feature>
<dbReference type="InterPro" id="IPR051189">
    <property type="entry name" value="Splicing_assoc_domain"/>
</dbReference>
<dbReference type="SUPFAM" id="SSF82708">
    <property type="entry name" value="R3H domain"/>
    <property type="match status" value="1"/>
</dbReference>
<reference evidence="3 4" key="1">
    <citation type="submission" date="2023-08" db="EMBL/GenBank/DDBJ databases">
        <title>Black Yeasts Isolated from many extreme environments.</title>
        <authorList>
            <person name="Coleine C."/>
            <person name="Stajich J.E."/>
            <person name="Selbmann L."/>
        </authorList>
    </citation>
    <scope>NUCLEOTIDE SEQUENCE [LARGE SCALE GENOMIC DNA]</scope>
    <source>
        <strain evidence="3 4">CCFEE 5910</strain>
    </source>
</reference>
<feature type="compositionally biased region" description="Acidic residues" evidence="1">
    <location>
        <begin position="457"/>
        <end position="478"/>
    </location>
</feature>
<dbReference type="GO" id="GO:0003676">
    <property type="term" value="F:nucleic acid binding"/>
    <property type="evidence" value="ECO:0007669"/>
    <property type="project" value="InterPro"/>
</dbReference>
<evidence type="ECO:0000313" key="3">
    <source>
        <dbReference type="EMBL" id="KAK5086816.1"/>
    </source>
</evidence>
<accession>A0AAN7T0V0</accession>
<comment type="caution">
    <text evidence="3">The sequence shown here is derived from an EMBL/GenBank/DDBJ whole genome shotgun (WGS) entry which is preliminary data.</text>
</comment>
<organism evidence="3 4">
    <name type="scientific">Lithohypha guttulata</name>
    <dbReference type="NCBI Taxonomy" id="1690604"/>
    <lineage>
        <taxon>Eukaryota</taxon>
        <taxon>Fungi</taxon>
        <taxon>Dikarya</taxon>
        <taxon>Ascomycota</taxon>
        <taxon>Pezizomycotina</taxon>
        <taxon>Eurotiomycetes</taxon>
        <taxon>Chaetothyriomycetidae</taxon>
        <taxon>Chaetothyriales</taxon>
        <taxon>Trichomeriaceae</taxon>
        <taxon>Lithohypha</taxon>
    </lineage>
</organism>
<feature type="compositionally biased region" description="Low complexity" evidence="1">
    <location>
        <begin position="51"/>
        <end position="68"/>
    </location>
</feature>
<name>A0AAN7T0V0_9EURO</name>
<dbReference type="AlphaFoldDB" id="A0AAN7T0V0"/>
<dbReference type="InterPro" id="IPR000467">
    <property type="entry name" value="G_patch_dom"/>
</dbReference>
<dbReference type="PANTHER" id="PTHR14195">
    <property type="entry name" value="G PATCH DOMAIN CONTAINING PROTEIN 2"/>
    <property type="match status" value="1"/>
</dbReference>